<dbReference type="CDD" id="cd04730">
    <property type="entry name" value="NPD_like"/>
    <property type="match status" value="1"/>
</dbReference>
<organism evidence="4 5">
    <name type="scientific">Durusdinium trenchii</name>
    <dbReference type="NCBI Taxonomy" id="1381693"/>
    <lineage>
        <taxon>Eukaryota</taxon>
        <taxon>Sar</taxon>
        <taxon>Alveolata</taxon>
        <taxon>Dinophyceae</taxon>
        <taxon>Suessiales</taxon>
        <taxon>Symbiodiniaceae</taxon>
        <taxon>Durusdinium</taxon>
    </lineage>
</organism>
<dbReference type="EMBL" id="CAXAMN010007424">
    <property type="protein sequence ID" value="CAK9021493.1"/>
    <property type="molecule type" value="Genomic_DNA"/>
</dbReference>
<proteinExistence type="predicted"/>
<dbReference type="Pfam" id="PF03060">
    <property type="entry name" value="NMO"/>
    <property type="match status" value="2"/>
</dbReference>
<evidence type="ECO:0000313" key="4">
    <source>
        <dbReference type="EMBL" id="CAK9021493.1"/>
    </source>
</evidence>
<evidence type="ECO:0008006" key="6">
    <source>
        <dbReference type="Google" id="ProtNLM"/>
    </source>
</evidence>
<dbReference type="PANTHER" id="PTHR32332">
    <property type="entry name" value="2-NITROPROPANE DIOXYGENASE"/>
    <property type="match status" value="1"/>
</dbReference>
<keyword evidence="2" id="KW-0288">FMN</keyword>
<keyword evidence="5" id="KW-1185">Reference proteome</keyword>
<dbReference type="SUPFAM" id="SSF51412">
    <property type="entry name" value="Inosine monophosphate dehydrogenase (IMPDH)"/>
    <property type="match status" value="1"/>
</dbReference>
<keyword evidence="1" id="KW-0285">Flavoprotein</keyword>
<evidence type="ECO:0000256" key="1">
    <source>
        <dbReference type="ARBA" id="ARBA00022630"/>
    </source>
</evidence>
<comment type="caution">
    <text evidence="4">The sequence shown here is derived from an EMBL/GenBank/DDBJ whole genome shotgun (WGS) entry which is preliminary data.</text>
</comment>
<evidence type="ECO:0000313" key="5">
    <source>
        <dbReference type="Proteomes" id="UP001642484"/>
    </source>
</evidence>
<sequence length="298" mass="31992">MPLRTALTEMLGIEHPIIQGGMQYVGYAEMASAVSNAGGLGILTALTQPSPEALRADAWRTTILTPESLRRKRYTPMWKAAGVKVLHKSATMRHALKAQEAGVDIIEIVGYEGSIAGGQPGDEVGAWVLLAKATSTLRVPVVAAGASGTGRQLAAALAMGAQGVTMATRFLCTVEAPIDMKIKECMARPEVDERQTTIVLGTLSNATRVFKNGVAEEIRQIERQGDVDFSQVMPLASGGRTKKMWQETGDTQDAMWSCSQSLGVISDIPTCKELLRRMVAEAEERLNHGAKCIINSKL</sequence>
<evidence type="ECO:0000256" key="2">
    <source>
        <dbReference type="ARBA" id="ARBA00022643"/>
    </source>
</evidence>
<protein>
    <recommendedName>
        <fullName evidence="6">Nitronate monooxygenase domain-containing protein</fullName>
    </recommendedName>
</protein>
<dbReference type="Proteomes" id="UP001642484">
    <property type="component" value="Unassembled WGS sequence"/>
</dbReference>
<dbReference type="PANTHER" id="PTHR32332:SF20">
    <property type="entry name" value="2-NITROPROPANE DIOXYGENASE-LIKE PROTEIN"/>
    <property type="match status" value="1"/>
</dbReference>
<dbReference type="InterPro" id="IPR013785">
    <property type="entry name" value="Aldolase_TIM"/>
</dbReference>
<dbReference type="Gene3D" id="3.20.20.70">
    <property type="entry name" value="Aldolase class I"/>
    <property type="match status" value="1"/>
</dbReference>
<dbReference type="InterPro" id="IPR004136">
    <property type="entry name" value="NMO"/>
</dbReference>
<accession>A0ABP0K3Y4</accession>
<evidence type="ECO:0000256" key="3">
    <source>
        <dbReference type="ARBA" id="ARBA00023002"/>
    </source>
</evidence>
<name>A0ABP0K3Y4_9DINO</name>
<keyword evidence="3" id="KW-0560">Oxidoreductase</keyword>
<reference evidence="4 5" key="1">
    <citation type="submission" date="2024-02" db="EMBL/GenBank/DDBJ databases">
        <authorList>
            <person name="Chen Y."/>
            <person name="Shah S."/>
            <person name="Dougan E. K."/>
            <person name="Thang M."/>
            <person name="Chan C."/>
        </authorList>
    </citation>
    <scope>NUCLEOTIDE SEQUENCE [LARGE SCALE GENOMIC DNA]</scope>
</reference>
<gene>
    <name evidence="4" type="ORF">CCMP2556_LOCUS14465</name>
</gene>